<evidence type="ECO:0000259" key="1">
    <source>
        <dbReference type="PROSITE" id="PS51819"/>
    </source>
</evidence>
<dbReference type="PROSITE" id="PS51819">
    <property type="entry name" value="VOC"/>
    <property type="match status" value="1"/>
</dbReference>
<dbReference type="SUPFAM" id="SSF54593">
    <property type="entry name" value="Glyoxalase/Bleomycin resistance protein/Dihydroxybiphenyl dioxygenase"/>
    <property type="match status" value="1"/>
</dbReference>
<feature type="domain" description="VOC" evidence="1">
    <location>
        <begin position="1"/>
        <end position="48"/>
    </location>
</feature>
<sequence length="60" mass="6489">MDDLDAALTAAAAHGGRIVCQPAPARRPGIRFAYFSDPEGNLVELLQPTDPRRAQQTADR</sequence>
<protein>
    <recommendedName>
        <fullName evidence="1">VOC domain-containing protein</fullName>
    </recommendedName>
</protein>
<name>A0A917YET0_9ACTN</name>
<proteinExistence type="predicted"/>
<dbReference type="Pfam" id="PF00903">
    <property type="entry name" value="Glyoxalase"/>
    <property type="match status" value="1"/>
</dbReference>
<dbReference type="Gene3D" id="3.10.180.10">
    <property type="entry name" value="2,3-Dihydroxybiphenyl 1,2-Dioxygenase, domain 1"/>
    <property type="match status" value="1"/>
</dbReference>
<dbReference type="InterPro" id="IPR004360">
    <property type="entry name" value="Glyas_Fos-R_dOase_dom"/>
</dbReference>
<keyword evidence="3" id="KW-1185">Reference proteome</keyword>
<dbReference type="Proteomes" id="UP000600365">
    <property type="component" value="Unassembled WGS sequence"/>
</dbReference>
<evidence type="ECO:0000313" key="3">
    <source>
        <dbReference type="Proteomes" id="UP000600365"/>
    </source>
</evidence>
<reference evidence="2 3" key="1">
    <citation type="journal article" date="2014" name="Int. J. Syst. Evol. Microbiol.">
        <title>Complete genome sequence of Corynebacterium casei LMG S-19264T (=DSM 44701T), isolated from a smear-ripened cheese.</title>
        <authorList>
            <consortium name="US DOE Joint Genome Institute (JGI-PGF)"/>
            <person name="Walter F."/>
            <person name="Albersmeier A."/>
            <person name="Kalinowski J."/>
            <person name="Ruckert C."/>
        </authorList>
    </citation>
    <scope>NUCLEOTIDE SEQUENCE [LARGE SCALE GENOMIC DNA]</scope>
    <source>
        <strain evidence="2 3">CGMCC 4.7111</strain>
    </source>
</reference>
<comment type="caution">
    <text evidence="2">The sequence shown here is derived from an EMBL/GenBank/DDBJ whole genome shotgun (WGS) entry which is preliminary data.</text>
</comment>
<organism evidence="2 3">
    <name type="scientific">Streptomyces albiflavescens</name>
    <dbReference type="NCBI Taxonomy" id="1623582"/>
    <lineage>
        <taxon>Bacteria</taxon>
        <taxon>Bacillati</taxon>
        <taxon>Actinomycetota</taxon>
        <taxon>Actinomycetes</taxon>
        <taxon>Kitasatosporales</taxon>
        <taxon>Streptomycetaceae</taxon>
        <taxon>Streptomyces</taxon>
    </lineage>
</organism>
<accession>A0A917YET0</accession>
<gene>
    <name evidence="2" type="ORF">GCM10011579_082740</name>
</gene>
<evidence type="ECO:0000313" key="2">
    <source>
        <dbReference type="EMBL" id="GGN88750.1"/>
    </source>
</evidence>
<dbReference type="AlphaFoldDB" id="A0A917YET0"/>
<dbReference type="InterPro" id="IPR029068">
    <property type="entry name" value="Glyas_Bleomycin-R_OHBP_Dase"/>
</dbReference>
<dbReference type="InterPro" id="IPR037523">
    <property type="entry name" value="VOC_core"/>
</dbReference>
<dbReference type="EMBL" id="BMMM01000021">
    <property type="protein sequence ID" value="GGN88750.1"/>
    <property type="molecule type" value="Genomic_DNA"/>
</dbReference>